<dbReference type="InterPro" id="IPR001672">
    <property type="entry name" value="G6P_Isomerase"/>
</dbReference>
<keyword evidence="3 8" id="KW-0312">Gluconeogenesis</keyword>
<dbReference type="CDD" id="cd05015">
    <property type="entry name" value="SIS_PGI_1"/>
    <property type="match status" value="1"/>
</dbReference>
<dbReference type="InterPro" id="IPR046348">
    <property type="entry name" value="SIS_dom_sf"/>
</dbReference>
<dbReference type="Gene3D" id="3.40.50.10490">
    <property type="entry name" value="Glucose-6-phosphate isomerase like protein, domain 1"/>
    <property type="match status" value="2"/>
</dbReference>
<dbReference type="CDD" id="cd05016">
    <property type="entry name" value="SIS_PGI_2"/>
    <property type="match status" value="1"/>
</dbReference>
<gene>
    <name evidence="8" type="primary">pgi</name>
    <name evidence="10" type="ORF">DSOUD_1708</name>
</gene>
<dbReference type="Pfam" id="PF00342">
    <property type="entry name" value="PGI"/>
    <property type="match status" value="1"/>
</dbReference>
<dbReference type="EMBL" id="CP010802">
    <property type="protein sequence ID" value="ALC16486.1"/>
    <property type="molecule type" value="Genomic_DNA"/>
</dbReference>
<dbReference type="SUPFAM" id="SSF53697">
    <property type="entry name" value="SIS domain"/>
    <property type="match status" value="1"/>
</dbReference>
<dbReference type="PANTHER" id="PTHR11469:SF1">
    <property type="entry name" value="GLUCOSE-6-PHOSPHATE ISOMERASE"/>
    <property type="match status" value="1"/>
</dbReference>
<dbReference type="OrthoDB" id="140919at2"/>
<evidence type="ECO:0000256" key="8">
    <source>
        <dbReference type="HAMAP-Rule" id="MF_00473"/>
    </source>
</evidence>
<dbReference type="GO" id="GO:0006096">
    <property type="term" value="P:glycolytic process"/>
    <property type="evidence" value="ECO:0007669"/>
    <property type="project" value="UniProtKB-UniRule"/>
</dbReference>
<dbReference type="GO" id="GO:0051156">
    <property type="term" value="P:glucose 6-phosphate metabolic process"/>
    <property type="evidence" value="ECO:0007669"/>
    <property type="project" value="TreeGrafter"/>
</dbReference>
<dbReference type="GO" id="GO:0005829">
    <property type="term" value="C:cytosol"/>
    <property type="evidence" value="ECO:0007669"/>
    <property type="project" value="TreeGrafter"/>
</dbReference>
<name>A0A0M5IKZ8_9BACT</name>
<evidence type="ECO:0000256" key="9">
    <source>
        <dbReference type="RuleBase" id="RU000612"/>
    </source>
</evidence>
<dbReference type="EC" id="5.3.1.9" evidence="8"/>
<feature type="active site" evidence="8">
    <location>
        <position position="433"/>
    </location>
</feature>
<organism evidence="10 11">
    <name type="scientific">Desulfuromonas soudanensis</name>
    <dbReference type="NCBI Taxonomy" id="1603606"/>
    <lineage>
        <taxon>Bacteria</taxon>
        <taxon>Pseudomonadati</taxon>
        <taxon>Thermodesulfobacteriota</taxon>
        <taxon>Desulfuromonadia</taxon>
        <taxon>Desulfuromonadales</taxon>
        <taxon>Desulfuromonadaceae</taxon>
        <taxon>Desulfuromonas</taxon>
    </lineage>
</organism>
<comment type="pathway">
    <text evidence="8">Carbohydrate biosynthesis; gluconeogenesis.</text>
</comment>
<comment type="catalytic activity">
    <reaction evidence="7 8 9">
        <text>alpha-D-glucose 6-phosphate = beta-D-fructose 6-phosphate</text>
        <dbReference type="Rhea" id="RHEA:11816"/>
        <dbReference type="ChEBI" id="CHEBI:57634"/>
        <dbReference type="ChEBI" id="CHEBI:58225"/>
        <dbReference type="EC" id="5.3.1.9"/>
    </reaction>
</comment>
<keyword evidence="5 8" id="KW-0324">Glycolysis</keyword>
<evidence type="ECO:0000256" key="7">
    <source>
        <dbReference type="ARBA" id="ARBA00029321"/>
    </source>
</evidence>
<keyword evidence="4 8" id="KW-0963">Cytoplasm</keyword>
<dbReference type="PRINTS" id="PR00662">
    <property type="entry name" value="G6PISOMERASE"/>
</dbReference>
<evidence type="ECO:0000313" key="11">
    <source>
        <dbReference type="Proteomes" id="UP000057158"/>
    </source>
</evidence>
<dbReference type="GO" id="GO:0004347">
    <property type="term" value="F:glucose-6-phosphate isomerase activity"/>
    <property type="evidence" value="ECO:0007669"/>
    <property type="project" value="UniProtKB-UniRule"/>
</dbReference>
<dbReference type="RefSeq" id="WP_053550583.1">
    <property type="nucleotide sequence ID" value="NZ_CP010802.1"/>
</dbReference>
<dbReference type="InterPro" id="IPR035482">
    <property type="entry name" value="SIS_PGI_2"/>
</dbReference>
<sequence length="464" mass="50500">MSIGFDYTNMMASVLGPERGISEAELEGLRPRAEAIHRDLLVRREEGFLPFYELPFDKGPVDAVLTLAGELCRQFENVVVLGIGGSALGTLALFRALCPLHHNFLPRKERGGGLRLFVLDNVDPVGVSETLDLLAPAETVFLVISKSGSTVETMSQFSIALDWVSRSVGTSFRDHFVLVTDPVSGALRKLAADEGYRSCSIPEGVGGRFSLFTPVGLLPLALAGVDIRALLAGAASMAERVTLENFRENPAYLNAALQYLAYGKGLRISVMMPYSDRLRDLADWFRQLWAESLGKKVDLQGNLVHVGPTPVKALGTTDQHSQVQLYMEGPFDKVVTFLSPDDYGCDLAIPSLAGASGLAYLEGHTLAELIRCEQQATAVTLTQNGRANCTLSLPAVTPESVGALIYMLEIQTLFAGGLFGVNPLDQPGVEEGKDFTYALMGRPGYEEKKEEFSRAFQRQSRYLL</sequence>
<reference evidence="10 11" key="1">
    <citation type="submission" date="2015-07" db="EMBL/GenBank/DDBJ databases">
        <title>Isolation and Genomic Characterization of a Novel Halophilic Metal-Reducing Deltaproteobacterium from the Deep Subsurface.</title>
        <authorList>
            <person name="Badalamenti J.P."/>
            <person name="Summers Z.M."/>
            <person name="Gralnick J.A."/>
            <person name="Bond D.R."/>
        </authorList>
    </citation>
    <scope>NUCLEOTIDE SEQUENCE [LARGE SCALE GENOMIC DNA]</scope>
    <source>
        <strain evidence="10 11">WTL</strain>
    </source>
</reference>
<dbReference type="PROSITE" id="PS51463">
    <property type="entry name" value="P_GLUCOSE_ISOMERASE_3"/>
    <property type="match status" value="1"/>
</dbReference>
<keyword evidence="6 8" id="KW-0413">Isomerase</keyword>
<dbReference type="InterPro" id="IPR035476">
    <property type="entry name" value="SIS_PGI_1"/>
</dbReference>
<feature type="active site" description="Proton donor" evidence="8">
    <location>
        <position position="291"/>
    </location>
</feature>
<dbReference type="PANTHER" id="PTHR11469">
    <property type="entry name" value="GLUCOSE-6-PHOSPHATE ISOMERASE"/>
    <property type="match status" value="1"/>
</dbReference>
<dbReference type="KEGG" id="des:DSOUD_1708"/>
<evidence type="ECO:0000256" key="1">
    <source>
        <dbReference type="ARBA" id="ARBA00004926"/>
    </source>
</evidence>
<feature type="active site" evidence="8">
    <location>
        <position position="320"/>
    </location>
</feature>
<dbReference type="InterPro" id="IPR018189">
    <property type="entry name" value="Phosphoglucose_isomerase_CS"/>
</dbReference>
<dbReference type="STRING" id="1603606.DSOUD_1708"/>
<comment type="function">
    <text evidence="8">Catalyzes the reversible isomerization of glucose-6-phosphate to fructose-6-phosphate.</text>
</comment>
<proteinExistence type="inferred from homology"/>
<dbReference type="UniPathway" id="UPA00109">
    <property type="reaction ID" value="UER00181"/>
</dbReference>
<protein>
    <recommendedName>
        <fullName evidence="8">Glucose-6-phosphate isomerase</fullName>
        <shortName evidence="8">GPI</shortName>
        <ecNumber evidence="8">5.3.1.9</ecNumber>
    </recommendedName>
    <alternativeName>
        <fullName evidence="8">Phosphoglucose isomerase</fullName>
        <shortName evidence="8">PGI</shortName>
    </alternativeName>
    <alternativeName>
        <fullName evidence="8">Phosphohexose isomerase</fullName>
        <shortName evidence="8">PHI</shortName>
    </alternativeName>
</protein>
<evidence type="ECO:0000256" key="6">
    <source>
        <dbReference type="ARBA" id="ARBA00023235"/>
    </source>
</evidence>
<dbReference type="PROSITE" id="PS00765">
    <property type="entry name" value="P_GLUCOSE_ISOMERASE_1"/>
    <property type="match status" value="1"/>
</dbReference>
<dbReference type="AlphaFoldDB" id="A0A0M5IKZ8"/>
<accession>A0A0M5IKZ8</accession>
<dbReference type="UniPathway" id="UPA00138"/>
<evidence type="ECO:0000256" key="4">
    <source>
        <dbReference type="ARBA" id="ARBA00022490"/>
    </source>
</evidence>
<dbReference type="GO" id="GO:0097367">
    <property type="term" value="F:carbohydrate derivative binding"/>
    <property type="evidence" value="ECO:0007669"/>
    <property type="project" value="InterPro"/>
</dbReference>
<dbReference type="FunFam" id="3.40.50.10490:FF:000016">
    <property type="entry name" value="Glucose-6-phosphate isomerase"/>
    <property type="match status" value="1"/>
</dbReference>
<dbReference type="GO" id="GO:0048029">
    <property type="term" value="F:monosaccharide binding"/>
    <property type="evidence" value="ECO:0007669"/>
    <property type="project" value="TreeGrafter"/>
</dbReference>
<evidence type="ECO:0000256" key="3">
    <source>
        <dbReference type="ARBA" id="ARBA00022432"/>
    </source>
</evidence>
<dbReference type="Proteomes" id="UP000057158">
    <property type="component" value="Chromosome"/>
</dbReference>
<evidence type="ECO:0000256" key="5">
    <source>
        <dbReference type="ARBA" id="ARBA00023152"/>
    </source>
</evidence>
<keyword evidence="11" id="KW-1185">Reference proteome</keyword>
<dbReference type="PATRIC" id="fig|1603606.3.peg.1860"/>
<comment type="similarity">
    <text evidence="2 8 9">Belongs to the GPI family.</text>
</comment>
<comment type="subcellular location">
    <subcellularLocation>
        <location evidence="8">Cytoplasm</location>
    </subcellularLocation>
</comment>
<evidence type="ECO:0000313" key="10">
    <source>
        <dbReference type="EMBL" id="ALC16486.1"/>
    </source>
</evidence>
<dbReference type="GO" id="GO:0006094">
    <property type="term" value="P:gluconeogenesis"/>
    <property type="evidence" value="ECO:0007669"/>
    <property type="project" value="UniProtKB-UniRule"/>
</dbReference>
<comment type="pathway">
    <text evidence="1 8 9">Carbohydrate degradation; glycolysis; D-glyceraldehyde 3-phosphate and glycerone phosphate from D-glucose: step 2/4.</text>
</comment>
<evidence type="ECO:0000256" key="2">
    <source>
        <dbReference type="ARBA" id="ARBA00006604"/>
    </source>
</evidence>
<dbReference type="HAMAP" id="MF_00473">
    <property type="entry name" value="G6P_isomerase"/>
    <property type="match status" value="1"/>
</dbReference>